<accession>A0A4R1CJ61</accession>
<dbReference type="EMBL" id="SJZJ01000006">
    <property type="protein sequence ID" value="TCJ30028.1"/>
    <property type="molecule type" value="Genomic_DNA"/>
</dbReference>
<keyword evidence="7" id="KW-0812">Transmembrane</keyword>
<reference evidence="9 10" key="1">
    <citation type="submission" date="2019-03" db="EMBL/GenBank/DDBJ databases">
        <authorList>
            <person name="Kim M.K.M."/>
        </authorList>
    </citation>
    <scope>NUCLEOTIDE SEQUENCE [LARGE SCALE GENOMIC DNA]</scope>
    <source>
        <strain evidence="9 10">18JY15-6</strain>
    </source>
</reference>
<evidence type="ECO:0000259" key="8">
    <source>
        <dbReference type="Pfam" id="PF13462"/>
    </source>
</evidence>
<keyword evidence="3" id="KW-0560">Oxidoreductase</keyword>
<evidence type="ECO:0000256" key="6">
    <source>
        <dbReference type="SAM" id="MobiDB-lite"/>
    </source>
</evidence>
<sequence>MARRPPADAARPRLPAPRSPAPAGKARPMTDKRTPAERVAQLRLDERNAARRRNLLVVAAVVAVIAVLVAVGLVVQGKRDNTGAPASMTPTGVTADYGVVVGKKDAAHTVVIYEDFQCPICNEFEKVTSAKVQAAIKAGDITVEYRMVSFLDRVSKNAYSSRAANAALAVLHVAGPSAFQKFHTTLFENQPEEGTAGPENSTLIDDAVKAGADRGKVSKLINEGAYDDWVTNATDAMSQHGVSGTPTAFIDGKVAGKNPADTIEALLKLIG</sequence>
<keyword evidence="7" id="KW-0472">Membrane</keyword>
<feature type="region of interest" description="Disordered" evidence="6">
    <location>
        <begin position="1"/>
        <end position="35"/>
    </location>
</feature>
<evidence type="ECO:0000313" key="10">
    <source>
        <dbReference type="Proteomes" id="UP000295453"/>
    </source>
</evidence>
<name>A0A4R1CJ61_9ACTN</name>
<evidence type="ECO:0000256" key="2">
    <source>
        <dbReference type="ARBA" id="ARBA00022729"/>
    </source>
</evidence>
<dbReference type="InterPro" id="IPR012336">
    <property type="entry name" value="Thioredoxin-like_fold"/>
</dbReference>
<evidence type="ECO:0000256" key="4">
    <source>
        <dbReference type="ARBA" id="ARBA00023157"/>
    </source>
</evidence>
<evidence type="ECO:0000256" key="1">
    <source>
        <dbReference type="ARBA" id="ARBA00005791"/>
    </source>
</evidence>
<dbReference type="InterPro" id="IPR036249">
    <property type="entry name" value="Thioredoxin-like_sf"/>
</dbReference>
<keyword evidence="7" id="KW-1133">Transmembrane helix</keyword>
<keyword evidence="10" id="KW-1185">Reference proteome</keyword>
<dbReference type="Proteomes" id="UP000295453">
    <property type="component" value="Unassembled WGS sequence"/>
</dbReference>
<feature type="transmembrane region" description="Helical" evidence="7">
    <location>
        <begin position="55"/>
        <end position="75"/>
    </location>
</feature>
<comment type="caution">
    <text evidence="9">The sequence shown here is derived from an EMBL/GenBank/DDBJ whole genome shotgun (WGS) entry which is preliminary data.</text>
</comment>
<evidence type="ECO:0000256" key="3">
    <source>
        <dbReference type="ARBA" id="ARBA00023002"/>
    </source>
</evidence>
<dbReference type="SUPFAM" id="SSF52833">
    <property type="entry name" value="Thioredoxin-like"/>
    <property type="match status" value="1"/>
</dbReference>
<dbReference type="Pfam" id="PF13462">
    <property type="entry name" value="Thioredoxin_4"/>
    <property type="match status" value="1"/>
</dbReference>
<feature type="domain" description="Thioredoxin-like fold" evidence="8">
    <location>
        <begin position="96"/>
        <end position="267"/>
    </location>
</feature>
<proteinExistence type="inferred from homology"/>
<keyword evidence="4" id="KW-1015">Disulfide bond</keyword>
<dbReference type="AlphaFoldDB" id="A0A4R1CJ61"/>
<dbReference type="GO" id="GO:0016491">
    <property type="term" value="F:oxidoreductase activity"/>
    <property type="evidence" value="ECO:0007669"/>
    <property type="project" value="UniProtKB-KW"/>
</dbReference>
<dbReference type="PANTHER" id="PTHR13887">
    <property type="entry name" value="GLUTATHIONE S-TRANSFERASE KAPPA"/>
    <property type="match status" value="1"/>
</dbReference>
<organism evidence="9 10">
    <name type="scientific">Nocardioides jejuensis</name>
    <dbReference type="NCBI Taxonomy" id="2502782"/>
    <lineage>
        <taxon>Bacteria</taxon>
        <taxon>Bacillati</taxon>
        <taxon>Actinomycetota</taxon>
        <taxon>Actinomycetes</taxon>
        <taxon>Propionibacteriales</taxon>
        <taxon>Nocardioidaceae</taxon>
        <taxon>Nocardioides</taxon>
    </lineage>
</organism>
<gene>
    <name evidence="9" type="ORF">EPD65_05435</name>
</gene>
<comment type="similarity">
    <text evidence="1">Belongs to the thioredoxin family. DsbA subfamily.</text>
</comment>
<evidence type="ECO:0000256" key="5">
    <source>
        <dbReference type="ARBA" id="ARBA00023284"/>
    </source>
</evidence>
<dbReference type="PANTHER" id="PTHR13887:SF14">
    <property type="entry name" value="DISULFIDE BOND FORMATION PROTEIN D"/>
    <property type="match status" value="1"/>
</dbReference>
<keyword evidence="5" id="KW-0676">Redox-active center</keyword>
<dbReference type="OrthoDB" id="117402at2"/>
<protein>
    <submittedName>
        <fullName evidence="9">Disulfide bond formation protein DsbA</fullName>
    </submittedName>
</protein>
<keyword evidence="2" id="KW-0732">Signal</keyword>
<dbReference type="Gene3D" id="3.40.30.10">
    <property type="entry name" value="Glutaredoxin"/>
    <property type="match status" value="1"/>
</dbReference>
<evidence type="ECO:0000256" key="7">
    <source>
        <dbReference type="SAM" id="Phobius"/>
    </source>
</evidence>
<evidence type="ECO:0000313" key="9">
    <source>
        <dbReference type="EMBL" id="TCJ30028.1"/>
    </source>
</evidence>